<sequence length="186" mass="19970">MAQCPPLSVPSVKASLKESSDMESECTKNLCDKQHLLVMVREEAVKQVYRHQKMIVSLDEEIDNVGRDLVNVHVHYSKERETLLHKAAEGALQTTPVLRLFSAGGGSRPFQVKRLQAFPVLCDLQLMETSPAAVRPSSGLPRVAASTGGPAVTYGAALIGQGCGRQGPSKSSSGVLVLFLAVLSFL</sequence>
<name>A0ABR0AQA2_9CRUS</name>
<protein>
    <submittedName>
        <fullName evidence="1">Uncharacterized protein</fullName>
    </submittedName>
</protein>
<evidence type="ECO:0000313" key="2">
    <source>
        <dbReference type="Proteomes" id="UP001234178"/>
    </source>
</evidence>
<comment type="caution">
    <text evidence="1">The sequence shown here is derived from an EMBL/GenBank/DDBJ whole genome shotgun (WGS) entry which is preliminary data.</text>
</comment>
<reference evidence="1 2" key="1">
    <citation type="journal article" date="2023" name="Nucleic Acids Res.">
        <title>The hologenome of Daphnia magna reveals possible DNA methylation and microbiome-mediated evolution of the host genome.</title>
        <authorList>
            <person name="Chaturvedi A."/>
            <person name="Li X."/>
            <person name="Dhandapani V."/>
            <person name="Marshall H."/>
            <person name="Kissane S."/>
            <person name="Cuenca-Cambronero M."/>
            <person name="Asole G."/>
            <person name="Calvet F."/>
            <person name="Ruiz-Romero M."/>
            <person name="Marangio P."/>
            <person name="Guigo R."/>
            <person name="Rago D."/>
            <person name="Mirbahai L."/>
            <person name="Eastwood N."/>
            <person name="Colbourne J.K."/>
            <person name="Zhou J."/>
            <person name="Mallon E."/>
            <person name="Orsini L."/>
        </authorList>
    </citation>
    <scope>NUCLEOTIDE SEQUENCE [LARGE SCALE GENOMIC DNA]</scope>
    <source>
        <strain evidence="1">LRV0_1</strain>
    </source>
</reference>
<gene>
    <name evidence="1" type="ORF">OUZ56_016318</name>
</gene>
<dbReference type="Proteomes" id="UP001234178">
    <property type="component" value="Unassembled WGS sequence"/>
</dbReference>
<proteinExistence type="predicted"/>
<accession>A0ABR0AQA2</accession>
<evidence type="ECO:0000313" key="1">
    <source>
        <dbReference type="EMBL" id="KAK4027308.1"/>
    </source>
</evidence>
<dbReference type="EMBL" id="JAOYFB010000038">
    <property type="protein sequence ID" value="KAK4027308.1"/>
    <property type="molecule type" value="Genomic_DNA"/>
</dbReference>
<organism evidence="1 2">
    <name type="scientific">Daphnia magna</name>
    <dbReference type="NCBI Taxonomy" id="35525"/>
    <lineage>
        <taxon>Eukaryota</taxon>
        <taxon>Metazoa</taxon>
        <taxon>Ecdysozoa</taxon>
        <taxon>Arthropoda</taxon>
        <taxon>Crustacea</taxon>
        <taxon>Branchiopoda</taxon>
        <taxon>Diplostraca</taxon>
        <taxon>Cladocera</taxon>
        <taxon>Anomopoda</taxon>
        <taxon>Daphniidae</taxon>
        <taxon>Daphnia</taxon>
    </lineage>
</organism>
<keyword evidence="2" id="KW-1185">Reference proteome</keyword>